<keyword evidence="3" id="KW-0812">Transmembrane</keyword>
<organism evidence="5 6">
    <name type="scientific">Stylophora pistillata</name>
    <name type="common">Smooth cauliflower coral</name>
    <dbReference type="NCBI Taxonomy" id="50429"/>
    <lineage>
        <taxon>Eukaryota</taxon>
        <taxon>Metazoa</taxon>
        <taxon>Cnidaria</taxon>
        <taxon>Anthozoa</taxon>
        <taxon>Hexacorallia</taxon>
        <taxon>Scleractinia</taxon>
        <taxon>Astrocoeniina</taxon>
        <taxon>Pocilloporidae</taxon>
        <taxon>Stylophora</taxon>
    </lineage>
</organism>
<evidence type="ECO:0000256" key="3">
    <source>
        <dbReference type="SAM" id="Phobius"/>
    </source>
</evidence>
<keyword evidence="1 2" id="KW-0175">Coiled coil</keyword>
<feature type="coiled-coil region" evidence="2">
    <location>
        <begin position="179"/>
        <end position="234"/>
    </location>
</feature>
<dbReference type="InterPro" id="IPR000533">
    <property type="entry name" value="Tropomyosin"/>
</dbReference>
<protein>
    <recommendedName>
        <fullName evidence="4">Apextrin C-terminal domain-containing protein</fullName>
    </recommendedName>
</protein>
<dbReference type="SUPFAM" id="SSF57997">
    <property type="entry name" value="Tropomyosin"/>
    <property type="match status" value="1"/>
</dbReference>
<keyword evidence="3" id="KW-1133">Transmembrane helix</keyword>
<dbReference type="OrthoDB" id="5973270at2759"/>
<dbReference type="Pfam" id="PF00261">
    <property type="entry name" value="Tropomyosin"/>
    <property type="match status" value="1"/>
</dbReference>
<name>A0A2B4SEI6_STYPI</name>
<accession>A0A2B4SEI6</accession>
<proteinExistence type="predicted"/>
<evidence type="ECO:0000256" key="1">
    <source>
        <dbReference type="ARBA" id="ARBA00023054"/>
    </source>
</evidence>
<dbReference type="Gene3D" id="1.10.287.1490">
    <property type="match status" value="1"/>
</dbReference>
<comment type="caution">
    <text evidence="5">The sequence shown here is derived from an EMBL/GenBank/DDBJ whole genome shotgun (WGS) entry which is preliminary data.</text>
</comment>
<evidence type="ECO:0000313" key="6">
    <source>
        <dbReference type="Proteomes" id="UP000225706"/>
    </source>
</evidence>
<evidence type="ECO:0000259" key="4">
    <source>
        <dbReference type="Pfam" id="PF16977"/>
    </source>
</evidence>
<reference evidence="6" key="1">
    <citation type="journal article" date="2017" name="bioRxiv">
        <title>Comparative analysis of the genomes of Stylophora pistillata and Acropora digitifera provides evidence for extensive differences between species of corals.</title>
        <authorList>
            <person name="Voolstra C.R."/>
            <person name="Li Y."/>
            <person name="Liew Y.J."/>
            <person name="Baumgarten S."/>
            <person name="Zoccola D."/>
            <person name="Flot J.-F."/>
            <person name="Tambutte S."/>
            <person name="Allemand D."/>
            <person name="Aranda M."/>
        </authorList>
    </citation>
    <scope>NUCLEOTIDE SEQUENCE [LARGE SCALE GENOMIC DNA]</scope>
</reference>
<feature type="coiled-coil region" evidence="2">
    <location>
        <begin position="2"/>
        <end position="148"/>
    </location>
</feature>
<evidence type="ECO:0000256" key="2">
    <source>
        <dbReference type="SAM" id="Coils"/>
    </source>
</evidence>
<feature type="transmembrane region" description="Helical" evidence="3">
    <location>
        <begin position="481"/>
        <end position="503"/>
    </location>
</feature>
<dbReference type="AlphaFoldDB" id="A0A2B4SEI6"/>
<dbReference type="Pfam" id="PF16977">
    <property type="entry name" value="ApeC"/>
    <property type="match status" value="1"/>
</dbReference>
<dbReference type="PANTHER" id="PTHR19324:SF33">
    <property type="entry name" value="MUCIN-5AC"/>
    <property type="match status" value="1"/>
</dbReference>
<dbReference type="Proteomes" id="UP000225706">
    <property type="component" value="Unassembled WGS sequence"/>
</dbReference>
<sequence length="527" mass="59050">MAERLRQKFTELKARLNEAEARSECFKESLNEVNKRIDSAEATAAMLRQQATSTEAEIKRISSRLENIEGELWSTGESLKRNERAMDNLAQEEEQMNAKQNTLHEKLKTVKDTVTINESKLNEASRRIKVVELQKKLAEKRCERLSELEGQLNARLLQVNKTMEEFQSSSRKGMSEEEEQALNQKIEDLKSSYVESEAKADLAQRKIAALSCKRNALESELQEINAKKEWAKDELNRVYHDMVQWPGGTYGLPMPTTGCPSDGVTEWKTGWTYHDTEDDNNENQRSNIFHMPGNFSAHGIQQKFCLKDSNNGNSGSEIWPEGKYCLYKKGVCPNGLKEGFIRWDDEQSEIDLNDKHFGDLPDGVYEKSHTTIKYCCSTKGNVNNPIQLPALRPFYLLTYDSAQCQKVAGTKVTSEFIKFDDDDQGNTDAADGAHPYGPSEDPFNLKIYYCYYEPGQESEDDLGTGKDVKSKIPTGKTSSSGLAVAIGCGVAGAIVGTASIAFATKRILAHRARAAYDLIDDPQPDGS</sequence>
<keyword evidence="3" id="KW-0472">Membrane</keyword>
<dbReference type="InterPro" id="IPR031569">
    <property type="entry name" value="ApeC"/>
</dbReference>
<dbReference type="EMBL" id="LSMT01000086">
    <property type="protein sequence ID" value="PFX28281.1"/>
    <property type="molecule type" value="Genomic_DNA"/>
</dbReference>
<evidence type="ECO:0000313" key="5">
    <source>
        <dbReference type="EMBL" id="PFX28281.1"/>
    </source>
</evidence>
<feature type="domain" description="Apextrin C-terminal" evidence="4">
    <location>
        <begin position="245"/>
        <end position="452"/>
    </location>
</feature>
<dbReference type="PANTHER" id="PTHR19324">
    <property type="entry name" value="PERFORIN-LIKE PROTEIN 1"/>
    <property type="match status" value="1"/>
</dbReference>
<keyword evidence="6" id="KW-1185">Reference proteome</keyword>
<gene>
    <name evidence="5" type="ORF">AWC38_SpisGene6990</name>
</gene>